<evidence type="ECO:0000256" key="1">
    <source>
        <dbReference type="SAM" id="Phobius"/>
    </source>
</evidence>
<evidence type="ECO:0000313" key="3">
    <source>
        <dbReference type="Proteomes" id="UP000316270"/>
    </source>
</evidence>
<accession>A0A517LR65</accession>
<evidence type="ECO:0000313" key="2">
    <source>
        <dbReference type="EMBL" id="QDS78134.1"/>
    </source>
</evidence>
<dbReference type="EMBL" id="CP042203">
    <property type="protein sequence ID" value="QDS78134.1"/>
    <property type="molecule type" value="Genomic_DNA"/>
</dbReference>
<dbReference type="Proteomes" id="UP000316270">
    <property type="component" value="Chromosome 19"/>
</dbReference>
<gene>
    <name evidence="2" type="ORF">FKW77_004536</name>
</gene>
<keyword evidence="1" id="KW-0812">Transmembrane</keyword>
<keyword evidence="1" id="KW-0472">Membrane</keyword>
<keyword evidence="3" id="KW-1185">Reference proteome</keyword>
<reference evidence="2 3" key="1">
    <citation type="submission" date="2019-07" db="EMBL/GenBank/DDBJ databases">
        <title>Finished genome of Venturia effusa.</title>
        <authorList>
            <person name="Young C.A."/>
            <person name="Cox M.P."/>
            <person name="Ganley A.R.D."/>
            <person name="David W.J."/>
        </authorList>
    </citation>
    <scope>NUCLEOTIDE SEQUENCE [LARGE SCALE GENOMIC DNA]</scope>
    <source>
        <strain evidence="3">albino</strain>
    </source>
</reference>
<name>A0A517LR65_9PEZI</name>
<dbReference type="AlphaFoldDB" id="A0A517LR65"/>
<feature type="transmembrane region" description="Helical" evidence="1">
    <location>
        <begin position="289"/>
        <end position="311"/>
    </location>
</feature>
<sequence>MSTASMLNGTDFRGYQLNSTEGSRFSCTGDSTATVVGKFQGCCNIDPSKQCTTATRCAHNKVLQSVVGQHSTNSTPCGENECKFHDVRNDARGMNATIREISCNKTSLGVLHSYPTATALLDSLLLTNDLAKTTTTETNDCNAVSAFNDHNLTTTGLAAIAAGKEPSITIADSDSRVHILVSGLYSLSYGVKSIAIDITPTRPESRRTSPVPSTRVTPIPRQSQLLSATPTIPYLRSSNVFPIHTEPVNSTTVAAVLPSIQDAPATGTLANPHGSYHREHVDMNIHDTIGLGVGMGVGILAMVALLGIIYCQWKKDTPWVEGV</sequence>
<proteinExistence type="predicted"/>
<protein>
    <submittedName>
        <fullName evidence="2">Uncharacterized protein</fullName>
    </submittedName>
</protein>
<organism evidence="2 3">
    <name type="scientific">Venturia effusa</name>
    <dbReference type="NCBI Taxonomy" id="50376"/>
    <lineage>
        <taxon>Eukaryota</taxon>
        <taxon>Fungi</taxon>
        <taxon>Dikarya</taxon>
        <taxon>Ascomycota</taxon>
        <taxon>Pezizomycotina</taxon>
        <taxon>Dothideomycetes</taxon>
        <taxon>Pleosporomycetidae</taxon>
        <taxon>Venturiales</taxon>
        <taxon>Venturiaceae</taxon>
        <taxon>Venturia</taxon>
    </lineage>
</organism>
<keyword evidence="1" id="KW-1133">Transmembrane helix</keyword>